<feature type="compositionally biased region" description="Low complexity" evidence="1">
    <location>
        <begin position="495"/>
        <end position="504"/>
    </location>
</feature>
<name>A0A6J4HIP4_9ACTN</name>
<feature type="compositionally biased region" description="Basic residues" evidence="1">
    <location>
        <begin position="614"/>
        <end position="626"/>
    </location>
</feature>
<feature type="compositionally biased region" description="Gly residues" evidence="1">
    <location>
        <begin position="244"/>
        <end position="257"/>
    </location>
</feature>
<dbReference type="GO" id="GO:0120549">
    <property type="term" value="F:limit dextrin alpha-1,6-maltotetraose-hydrolase activity"/>
    <property type="evidence" value="ECO:0007669"/>
    <property type="project" value="UniProtKB-EC"/>
</dbReference>
<proteinExistence type="predicted"/>
<keyword evidence="2" id="KW-0378">Hydrolase</keyword>
<feature type="region of interest" description="Disordered" evidence="1">
    <location>
        <begin position="237"/>
        <end position="297"/>
    </location>
</feature>
<evidence type="ECO:0000256" key="1">
    <source>
        <dbReference type="SAM" id="MobiDB-lite"/>
    </source>
</evidence>
<dbReference type="EC" id="3.2.1.196" evidence="2"/>
<feature type="compositionally biased region" description="Basic and acidic residues" evidence="1">
    <location>
        <begin position="682"/>
        <end position="691"/>
    </location>
</feature>
<feature type="region of interest" description="Disordered" evidence="1">
    <location>
        <begin position="581"/>
        <end position="702"/>
    </location>
</feature>
<organism evidence="2">
    <name type="scientific">uncultured Mycobacteriales bacterium</name>
    <dbReference type="NCBI Taxonomy" id="581187"/>
    <lineage>
        <taxon>Bacteria</taxon>
        <taxon>Bacillati</taxon>
        <taxon>Actinomycetota</taxon>
        <taxon>Actinomycetes</taxon>
        <taxon>Mycobacteriales</taxon>
        <taxon>environmental samples</taxon>
    </lineage>
</organism>
<feature type="compositionally biased region" description="Basic residues" evidence="1">
    <location>
        <begin position="60"/>
        <end position="77"/>
    </location>
</feature>
<feature type="non-terminal residue" evidence="2">
    <location>
        <position position="702"/>
    </location>
</feature>
<feature type="region of interest" description="Disordered" evidence="1">
    <location>
        <begin position="32"/>
        <end position="106"/>
    </location>
</feature>
<feature type="non-terminal residue" evidence="2">
    <location>
        <position position="1"/>
    </location>
</feature>
<feature type="compositionally biased region" description="Basic residues" evidence="1">
    <location>
        <begin position="444"/>
        <end position="454"/>
    </location>
</feature>
<feature type="compositionally biased region" description="Basic residues" evidence="1">
    <location>
        <begin position="421"/>
        <end position="430"/>
    </location>
</feature>
<feature type="compositionally biased region" description="Low complexity" evidence="1">
    <location>
        <begin position="78"/>
        <end position="92"/>
    </location>
</feature>
<feature type="compositionally biased region" description="Low complexity" evidence="1">
    <location>
        <begin position="431"/>
        <end position="443"/>
    </location>
</feature>
<feature type="region of interest" description="Disordered" evidence="1">
    <location>
        <begin position="409"/>
        <end position="542"/>
    </location>
</feature>
<feature type="compositionally biased region" description="Low complexity" evidence="1">
    <location>
        <begin position="201"/>
        <end position="213"/>
    </location>
</feature>
<dbReference type="AlphaFoldDB" id="A0A6J4HIP4"/>
<sequence>AGVARVVVPVGRDVRRDGHQLLALLGGRDPRRAVPVRRRRPGDEDRPPGDRRLRLARLPAQRRPRPALRLPRARAVRPGRGPALQPAQAAARPVREGHRRQGGLAPVAVLVPVRPAGPAQRRRLGAVPAEGRGGEPLLQLGHRPPAEPPLQRDRHLRGPRQGPDLPEQGHPAGDARDVRRPRAPVDDRPPAEARGHGGRADAGAPVHPRPHAAPARAAQLLGLQHDRLLRPGRGVRLLRHRGPAGPGVQGDGPGPARGGDRGDPRRGLQPHRRGQPLRPDAVHARHRQRGVLPPGRGPAGVLHGLHRHREHAERPAPAHAAADHGLAALLGAGDARRRLPLRPGLHAGPRVLRRGPAERLLRPGAAGPDGLPGQADRRAVGRRPRRLPGRQLPAALDRVERRLPGHRPGLLARRAGDAGRVRRPHHRVPRPVRALRPAPGGQHQLRHRARRLHLARPGLLQREAQRGQRRGQPGRRVPQPLLELRGRGRHRRPGDPGAAGPAAAQLHRHPVPVPGRADAAARRRDRPHPARQQQLLLPGQRHHLAGLGERRRAAGRLHRPGLRAAPRAPGVPAAPVLQRPAGAARRRGAAAGHRLVHPGRPGDGRGGLGGRLRQVGRRLPQRRRHPGPQLPGRAGHRRLVHHDLQRPRRVDRLHPPVVGVRREVGAGPGHRDAAAGRAGAGRRAEHADRRGPLARRPAEGGL</sequence>
<dbReference type="EMBL" id="CADCTP010000068">
    <property type="protein sequence ID" value="CAA9224272.1"/>
    <property type="molecule type" value="Genomic_DNA"/>
</dbReference>
<keyword evidence="2" id="KW-0326">Glycosidase</keyword>
<reference evidence="2" key="1">
    <citation type="submission" date="2020-02" db="EMBL/GenBank/DDBJ databases">
        <authorList>
            <person name="Meier V. D."/>
        </authorList>
    </citation>
    <scope>NUCLEOTIDE SEQUENCE</scope>
    <source>
        <strain evidence="2">AVDCRST_MAG41</strain>
    </source>
</reference>
<protein>
    <submittedName>
        <fullName evidence="2">GH13_11 / GH13 / GH13_13 / GH13_10 / CBM 48 / GH13_37 / GH13_36</fullName>
        <ecNumber evidence="2">3.2.1.196</ecNumber>
    </submittedName>
</protein>
<evidence type="ECO:0000313" key="2">
    <source>
        <dbReference type="EMBL" id="CAA9224272.1"/>
    </source>
</evidence>
<feature type="compositionally biased region" description="Basic and acidic residues" evidence="1">
    <location>
        <begin position="173"/>
        <end position="199"/>
    </location>
</feature>
<accession>A0A6J4HIP4</accession>
<feature type="region of interest" description="Disordered" evidence="1">
    <location>
        <begin position="355"/>
        <end position="393"/>
    </location>
</feature>
<gene>
    <name evidence="2" type="ORF">AVDCRST_MAG41-660</name>
</gene>
<feature type="region of interest" description="Disordered" evidence="1">
    <location>
        <begin position="118"/>
        <end position="213"/>
    </location>
</feature>
<feature type="compositionally biased region" description="Basic and acidic residues" evidence="1">
    <location>
        <begin position="641"/>
        <end position="674"/>
    </location>
</feature>
<feature type="compositionally biased region" description="Basic and acidic residues" evidence="1">
    <location>
        <begin position="41"/>
        <end position="53"/>
    </location>
</feature>